<comment type="caution">
    <text evidence="3">The sequence shown here is derived from an EMBL/GenBank/DDBJ whole genome shotgun (WGS) entry which is preliminary data.</text>
</comment>
<evidence type="ECO:0000313" key="4">
    <source>
        <dbReference type="Proteomes" id="UP000740727"/>
    </source>
</evidence>
<evidence type="ECO:0000256" key="2">
    <source>
        <dbReference type="SAM" id="SignalP"/>
    </source>
</evidence>
<feature type="signal peptide" evidence="2">
    <location>
        <begin position="1"/>
        <end position="26"/>
    </location>
</feature>
<sequence length="84" mass="9311">MKKLIIKWSKVLFMFAALFVASPAFAVSQEGTSDPGEGLSALQTALYFFFAPFGLFLTIVVVGYAVHRPREKRIKSGNVLSEIR</sequence>
<protein>
    <submittedName>
        <fullName evidence="3">Uncharacterized protein</fullName>
    </submittedName>
</protein>
<evidence type="ECO:0000256" key="1">
    <source>
        <dbReference type="SAM" id="Phobius"/>
    </source>
</evidence>
<name>A0A965GCW0_9PROT</name>
<evidence type="ECO:0000313" key="3">
    <source>
        <dbReference type="EMBL" id="NBR93988.1"/>
    </source>
</evidence>
<keyword evidence="1" id="KW-1133">Transmembrane helix</keyword>
<feature type="transmembrane region" description="Helical" evidence="1">
    <location>
        <begin position="45"/>
        <end position="66"/>
    </location>
</feature>
<proteinExistence type="predicted"/>
<organism evidence="3 4">
    <name type="scientific">Candidatus Fonsibacter lacus</name>
    <dbReference type="NCBI Taxonomy" id="2576439"/>
    <lineage>
        <taxon>Bacteria</taxon>
        <taxon>Pseudomonadati</taxon>
        <taxon>Pseudomonadota</taxon>
        <taxon>Alphaproteobacteria</taxon>
        <taxon>Candidatus Pelagibacterales</taxon>
        <taxon>Candidatus Pelagibacterales incertae sedis</taxon>
        <taxon>Candidatus Fonsibacter</taxon>
    </lineage>
</organism>
<keyword evidence="1" id="KW-0812">Transmembrane</keyword>
<accession>A0A965GCW0</accession>
<reference evidence="3" key="1">
    <citation type="submission" date="2018-10" db="EMBL/GenBank/DDBJ databases">
        <title>Iterative Subtractive Binning of Freshwater Chronoseries Metagenomes Recovers Nearly Complete Genomes from over Four Hundred Novel Species.</title>
        <authorList>
            <person name="Rodriguez-R L.M."/>
            <person name="Tsementzi D."/>
            <person name="Luo C."/>
            <person name="Konstantinidis K.T."/>
        </authorList>
    </citation>
    <scope>NUCLEOTIDE SEQUENCE</scope>
    <source>
        <strain evidence="3">WB5_2A_028</strain>
    </source>
</reference>
<keyword evidence="1" id="KW-0472">Membrane</keyword>
<dbReference type="EMBL" id="RFXN01000043">
    <property type="protein sequence ID" value="NBR93988.1"/>
    <property type="molecule type" value="Genomic_DNA"/>
</dbReference>
<keyword evidence="2" id="KW-0732">Signal</keyword>
<dbReference type="AlphaFoldDB" id="A0A965GCW0"/>
<feature type="chain" id="PRO_5036983029" evidence="2">
    <location>
        <begin position="27"/>
        <end position="84"/>
    </location>
</feature>
<dbReference type="Proteomes" id="UP000740727">
    <property type="component" value="Unassembled WGS sequence"/>
</dbReference>
<gene>
    <name evidence="3" type="ORF">EBT44_04025</name>
</gene>